<evidence type="ECO:0000313" key="1">
    <source>
        <dbReference type="EMBL" id="KAG2108200.1"/>
    </source>
</evidence>
<dbReference type="Proteomes" id="UP000823399">
    <property type="component" value="Unassembled WGS sequence"/>
</dbReference>
<organism evidence="1 2">
    <name type="scientific">Suillus discolor</name>
    <dbReference type="NCBI Taxonomy" id="1912936"/>
    <lineage>
        <taxon>Eukaryota</taxon>
        <taxon>Fungi</taxon>
        <taxon>Dikarya</taxon>
        <taxon>Basidiomycota</taxon>
        <taxon>Agaricomycotina</taxon>
        <taxon>Agaricomycetes</taxon>
        <taxon>Agaricomycetidae</taxon>
        <taxon>Boletales</taxon>
        <taxon>Suillineae</taxon>
        <taxon>Suillaceae</taxon>
        <taxon>Suillus</taxon>
    </lineage>
</organism>
<sequence>MSDISSEWSSYCDHMFHQLNTFHPLPEISEPLIPPPPKLDIPTIITCAQLVFLLAEAYQNPSMNNVHKKLLWARFPPAERMLLTRPLIVLDSGYRIIIWYIPEALHGYIQSDMYTATLRMSHHLQKSVIRGASQWRTNGANFHATDGTDVTPKCINIAPCWFQQGRECQGTPPENTWDGFMPEVLATLKGERGMSMILEMQRSRLLASTAMRVMHPQKY</sequence>
<dbReference type="RefSeq" id="XP_041292719.1">
    <property type="nucleotide sequence ID" value="XM_041433702.1"/>
</dbReference>
<keyword evidence="2" id="KW-1185">Reference proteome</keyword>
<gene>
    <name evidence="1" type="ORF">F5147DRAFT_652922</name>
</gene>
<dbReference type="EMBL" id="JABBWM010000028">
    <property type="protein sequence ID" value="KAG2108200.1"/>
    <property type="molecule type" value="Genomic_DNA"/>
</dbReference>
<proteinExistence type="predicted"/>
<protein>
    <submittedName>
        <fullName evidence="1">Uncharacterized protein</fullName>
    </submittedName>
</protein>
<dbReference type="AlphaFoldDB" id="A0A9P7F866"/>
<reference evidence="1" key="1">
    <citation type="journal article" date="2020" name="New Phytol.">
        <title>Comparative genomics reveals dynamic genome evolution in host specialist ectomycorrhizal fungi.</title>
        <authorList>
            <person name="Lofgren L.A."/>
            <person name="Nguyen N.H."/>
            <person name="Vilgalys R."/>
            <person name="Ruytinx J."/>
            <person name="Liao H.L."/>
            <person name="Branco S."/>
            <person name="Kuo A."/>
            <person name="LaButti K."/>
            <person name="Lipzen A."/>
            <person name="Andreopoulos W."/>
            <person name="Pangilinan J."/>
            <person name="Riley R."/>
            <person name="Hundley H."/>
            <person name="Na H."/>
            <person name="Barry K."/>
            <person name="Grigoriev I.V."/>
            <person name="Stajich J.E."/>
            <person name="Kennedy P.G."/>
        </authorList>
    </citation>
    <scope>NUCLEOTIDE SEQUENCE</scope>
    <source>
        <strain evidence="1">FC423</strain>
    </source>
</reference>
<evidence type="ECO:0000313" key="2">
    <source>
        <dbReference type="Proteomes" id="UP000823399"/>
    </source>
</evidence>
<name>A0A9P7F866_9AGAM</name>
<dbReference type="OrthoDB" id="2660627at2759"/>
<dbReference type="GeneID" id="64695961"/>
<accession>A0A9P7F866</accession>
<comment type="caution">
    <text evidence="1">The sequence shown here is derived from an EMBL/GenBank/DDBJ whole genome shotgun (WGS) entry which is preliminary data.</text>
</comment>